<dbReference type="GO" id="GO:0004810">
    <property type="term" value="F:CCA tRNA nucleotidyltransferase activity"/>
    <property type="evidence" value="ECO:0007669"/>
    <property type="project" value="InterPro"/>
</dbReference>
<dbReference type="Pfam" id="PF02568">
    <property type="entry name" value="ThiI"/>
    <property type="match status" value="1"/>
</dbReference>
<evidence type="ECO:0000313" key="4">
    <source>
        <dbReference type="EMBL" id="AEH23026.1"/>
    </source>
</evidence>
<evidence type="ECO:0000256" key="1">
    <source>
        <dbReference type="ARBA" id="ARBA00022741"/>
    </source>
</evidence>
<evidence type="ECO:0000259" key="3">
    <source>
        <dbReference type="Pfam" id="PF02568"/>
    </source>
</evidence>
<keyword evidence="1" id="KW-0547">Nucleotide-binding</keyword>
<dbReference type="KEGG" id="top:TOPB45_0929"/>
<feature type="domain" description="Thil AANH" evidence="3">
    <location>
        <begin position="4"/>
        <end position="146"/>
    </location>
</feature>
<dbReference type="GO" id="GO:0005524">
    <property type="term" value="F:ATP binding"/>
    <property type="evidence" value="ECO:0007669"/>
    <property type="project" value="UniProtKB-KW"/>
</dbReference>
<dbReference type="EMBL" id="CP002829">
    <property type="protein sequence ID" value="AEH23026.1"/>
    <property type="molecule type" value="Genomic_DNA"/>
</dbReference>
<dbReference type="OrthoDB" id="9781887at2"/>
<evidence type="ECO:0000313" key="5">
    <source>
        <dbReference type="Proteomes" id="UP000006583"/>
    </source>
</evidence>
<dbReference type="InterPro" id="IPR020536">
    <property type="entry name" value="ThiI_AANH"/>
</dbReference>
<dbReference type="STRING" id="795359.TOPB45_0929"/>
<proteinExistence type="predicted"/>
<evidence type="ECO:0000256" key="2">
    <source>
        <dbReference type="ARBA" id="ARBA00022840"/>
    </source>
</evidence>
<organism evidence="4 5">
    <name type="scientific">Thermodesulfobacterium geofontis (strain OPF15)</name>
    <dbReference type="NCBI Taxonomy" id="795359"/>
    <lineage>
        <taxon>Bacteria</taxon>
        <taxon>Pseudomonadati</taxon>
        <taxon>Thermodesulfobacteriota</taxon>
        <taxon>Thermodesulfobacteria</taxon>
        <taxon>Thermodesulfobacteriales</taxon>
        <taxon>Thermodesulfobacteriaceae</taxon>
        <taxon>Thermodesulfobacterium</taxon>
    </lineage>
</organism>
<dbReference type="PANTHER" id="PTHR11933:SF6">
    <property type="entry name" value="THIL AANH DOMAIN-CONTAINING PROTEIN"/>
    <property type="match status" value="1"/>
</dbReference>
<dbReference type="PATRIC" id="fig|795359.3.peg.939"/>
<dbReference type="HOGENOM" id="CLU_053822_0_0_0"/>
<keyword evidence="2" id="KW-0067">ATP-binding</keyword>
<dbReference type="PANTHER" id="PTHR11933">
    <property type="entry name" value="TRNA 5-METHYLAMINOMETHYL-2-THIOURIDYLATE -METHYLTRANSFERASE"/>
    <property type="match status" value="1"/>
</dbReference>
<protein>
    <submittedName>
        <fullName evidence="4">tRNA methyl transferase</fullName>
    </submittedName>
</protein>
<dbReference type="SUPFAM" id="SSF52402">
    <property type="entry name" value="Adenine nucleotide alpha hydrolases-like"/>
    <property type="match status" value="1"/>
</dbReference>
<gene>
    <name evidence="4" type="ordered locus">TOPB45_0929</name>
</gene>
<dbReference type="Gene3D" id="3.40.50.620">
    <property type="entry name" value="HUPs"/>
    <property type="match status" value="1"/>
</dbReference>
<dbReference type="Proteomes" id="UP000006583">
    <property type="component" value="Chromosome"/>
</dbReference>
<reference evidence="4 5" key="1">
    <citation type="journal article" date="2013" name="Genome Announc.">
        <title>Complete genome sequence of the hyperthermophilic sulfate-reducing bacterium Thermodesulfobacterium geofontis OPF15T.</title>
        <authorList>
            <person name="Elkins J.G."/>
            <person name="Hamilton-Brehm S.D."/>
            <person name="Lucas S."/>
            <person name="Han J."/>
            <person name="Lapidus A."/>
            <person name="Cheng J.F."/>
            <person name="Goodwin L.A."/>
            <person name="Pitluck S."/>
            <person name="Peters L."/>
            <person name="Mikhailova N."/>
            <person name="Davenport K.W."/>
            <person name="Detter J.C."/>
            <person name="Han C.S."/>
            <person name="Tapia R."/>
            <person name="Land M.L."/>
            <person name="Hauser L."/>
            <person name="Kyrpides N.C."/>
            <person name="Ivanova N.N."/>
            <person name="Pagani I."/>
            <person name="Bruce D."/>
            <person name="Woyke T."/>
            <person name="Cottingham R.W."/>
        </authorList>
    </citation>
    <scope>NUCLEOTIDE SEQUENCE [LARGE SCALE GENOMIC DNA]</scope>
    <source>
        <strain evidence="4 5">OPF15</strain>
    </source>
</reference>
<keyword evidence="4" id="KW-0808">Transferase</keyword>
<dbReference type="AlphaFoldDB" id="F8C4I4"/>
<dbReference type="eggNOG" id="COG0301">
    <property type="taxonomic scope" value="Bacteria"/>
</dbReference>
<keyword evidence="5" id="KW-1185">Reference proteome</keyword>
<name>F8C4I4_THEGP</name>
<sequence>MLTALLLFSEGLDSHLAGLILKEQGIKIIAIKFITPFFGWKYKENPSPFYEKIKTLNFDEGLIIDITEEYIEILKKPEYGYGDYANPCIDCKIFMLKKAKELMEKYKADFIATGEVLGQRPMSQNKNTLELIEEKAGVKGILLRPLSAKLLSITEVEKKGLVNREKLYSISGRKRAFQLELAKKFNLKEIPTPAGGCLLTDPQIGERVLKIIKEKRPLNYKTCQLLVLGRHFLEEELWIVLGRNKEENEKIKRIVENKYKTYTLNVPAPTAVVIEGDPPQNFIKDLLIKYSKKAKNKISKGEEVFLISQNV</sequence>
<accession>F8C4I4</accession>
<dbReference type="RefSeq" id="WP_013909724.1">
    <property type="nucleotide sequence ID" value="NC_015682.1"/>
</dbReference>
<dbReference type="InterPro" id="IPR014729">
    <property type="entry name" value="Rossmann-like_a/b/a_fold"/>
</dbReference>